<name>A0A6A5R3W8_AMPQU</name>
<feature type="compositionally biased region" description="Polar residues" evidence="1">
    <location>
        <begin position="40"/>
        <end position="63"/>
    </location>
</feature>
<sequence>MRYRSPYFVPAHVPSTCAPADLWDLASLRSRTEELDPEENSNPQRLKTLNSTPLRSLSRTSQLVPPRGQTHFSVIPPDYPSSAISVGAQCGKSSLHFAAPNRVFARECESMLYSANASRLTTSRELSTQPISSTYTHGLFKLPAQSITHAKCMFDITCYCAARHLPPLCEPVSLSDRCNLPDNPRSNDHPFTSDPLYHGLPSYYGHRPSDNIEIPEYLEIGEHDESLEDGIARMVDNVQLRDDGWLVPILQEDMTGVYQALGQMNAEATQVEKEDEGEGEAGARGLEVKDGVWCVVVVVVAYGVYKLLR</sequence>
<accession>A0A6A5R3W8</accession>
<feature type="region of interest" description="Disordered" evidence="1">
    <location>
        <begin position="33"/>
        <end position="67"/>
    </location>
</feature>
<evidence type="ECO:0000313" key="2">
    <source>
        <dbReference type="EMBL" id="KAF1921878.1"/>
    </source>
</evidence>
<protein>
    <submittedName>
        <fullName evidence="2">Uncharacterized protein</fullName>
    </submittedName>
</protein>
<reference evidence="2" key="1">
    <citation type="journal article" date="2020" name="Stud. Mycol.">
        <title>101 Dothideomycetes genomes: a test case for predicting lifestyles and emergence of pathogens.</title>
        <authorList>
            <person name="Haridas S."/>
            <person name="Albert R."/>
            <person name="Binder M."/>
            <person name="Bloem J."/>
            <person name="Labutti K."/>
            <person name="Salamov A."/>
            <person name="Andreopoulos B."/>
            <person name="Baker S."/>
            <person name="Barry K."/>
            <person name="Bills G."/>
            <person name="Bluhm B."/>
            <person name="Cannon C."/>
            <person name="Castanera R."/>
            <person name="Culley D."/>
            <person name="Daum C."/>
            <person name="Ezra D."/>
            <person name="Gonzalez J."/>
            <person name="Henrissat B."/>
            <person name="Kuo A."/>
            <person name="Liang C."/>
            <person name="Lipzen A."/>
            <person name="Lutzoni F."/>
            <person name="Magnuson J."/>
            <person name="Mondo S."/>
            <person name="Nolan M."/>
            <person name="Ohm R."/>
            <person name="Pangilinan J."/>
            <person name="Park H.-J."/>
            <person name="Ramirez L."/>
            <person name="Alfaro M."/>
            <person name="Sun H."/>
            <person name="Tritt A."/>
            <person name="Yoshinaga Y."/>
            <person name="Zwiers L.-H."/>
            <person name="Turgeon B."/>
            <person name="Goodwin S."/>
            <person name="Spatafora J."/>
            <person name="Crous P."/>
            <person name="Grigoriev I."/>
        </authorList>
    </citation>
    <scope>NUCLEOTIDE SEQUENCE</scope>
    <source>
        <strain evidence="2">HMLAC05119</strain>
    </source>
</reference>
<proteinExistence type="predicted"/>
<dbReference type="EMBL" id="ML979132">
    <property type="protein sequence ID" value="KAF1921878.1"/>
    <property type="molecule type" value="Genomic_DNA"/>
</dbReference>
<evidence type="ECO:0000313" key="3">
    <source>
        <dbReference type="Proteomes" id="UP000800096"/>
    </source>
</evidence>
<dbReference type="Proteomes" id="UP000800096">
    <property type="component" value="Unassembled WGS sequence"/>
</dbReference>
<evidence type="ECO:0000256" key="1">
    <source>
        <dbReference type="SAM" id="MobiDB-lite"/>
    </source>
</evidence>
<dbReference type="AlphaFoldDB" id="A0A6A5R3W8"/>
<gene>
    <name evidence="2" type="ORF">BDU57DRAFT_526622</name>
</gene>
<organism evidence="2 3">
    <name type="scientific">Ampelomyces quisqualis</name>
    <name type="common">Powdery mildew agent</name>
    <dbReference type="NCBI Taxonomy" id="50730"/>
    <lineage>
        <taxon>Eukaryota</taxon>
        <taxon>Fungi</taxon>
        <taxon>Dikarya</taxon>
        <taxon>Ascomycota</taxon>
        <taxon>Pezizomycotina</taxon>
        <taxon>Dothideomycetes</taxon>
        <taxon>Pleosporomycetidae</taxon>
        <taxon>Pleosporales</taxon>
        <taxon>Pleosporineae</taxon>
        <taxon>Phaeosphaeriaceae</taxon>
        <taxon>Ampelomyces</taxon>
    </lineage>
</organism>
<keyword evidence="3" id="KW-1185">Reference proteome</keyword>